<feature type="domain" description="Mitochondrial escape protein 2 C-terminal" evidence="11">
    <location>
        <begin position="320"/>
        <end position="814"/>
    </location>
</feature>
<evidence type="ECO:0000256" key="8">
    <source>
        <dbReference type="ARBA" id="ARBA00023136"/>
    </source>
</evidence>
<keyword evidence="4" id="KW-0812">Transmembrane</keyword>
<dbReference type="Proteomes" id="UP001219525">
    <property type="component" value="Unassembled WGS sequence"/>
</dbReference>
<accession>A0AAD6V1K7</accession>
<evidence type="ECO:0000256" key="4">
    <source>
        <dbReference type="ARBA" id="ARBA00022692"/>
    </source>
</evidence>
<dbReference type="GO" id="GO:0005743">
    <property type="term" value="C:mitochondrial inner membrane"/>
    <property type="evidence" value="ECO:0007669"/>
    <property type="project" value="UniProtKB-SubCell"/>
</dbReference>
<sequence>MLGRISRPQRFFPLRRHYADDKPTIRAPLRGQLFVDALPVRLGIWDPRHYFAVFREDHIFGVLRARLSNVVAHGFTIVDIQPYYKDGGAFVTFEYTASDSENAIRTIEAELKEEVAKRGGLPSWWQGARANVWLVKGKPWTEDMWRFPTQFVNVAFEGPDIREERLYHLFRPYGVIIDIQQPTSFPAGTLRSSNVLFKSLRYATIARNTIHGLEVSTPESASTRLHLTYSPPFHPHKIQEWLTNHPKIVLPIIIFLLGSLTYTIFDPIRSFMIQAKMQDWFDIREFRIYQWLRAKSVELRIYTPAFKTSSKEEVWKERELAEKDVRRYLEDWPSTIAFMHGPQGSGKSRLLNNVLTDSERTVLTVDCRPLQNATSDAQLLTVIARQVGYWPVFSFFNSANHIIDLASVGLIGQKGKPVIVASNLSSSLPDQVREMLSVVRIALDSVKASHQRDVQRKARRTTQAEARALADALHLERIRRGTWHDGRLDCIAGNGIMAELGVGDELFDDDISIATVEVAEIERQQRNEQEIKKKEKGNAELGAVESLPVVVIRNFDGSTREEIFDVIAEWAASLVEQQLAHVVVVTDNRENSKRLAKALPSKPLQTIALSDADEASALAFVKRKLKDAGINLEYTREQVASVQCLGGRASDLESLIHKVRNGVTLSEAVEDIIARGVSELRKNAFGDDEDDAKNLPWSREETWSLFKLLSKQAEVPYHDVLLDFPFKGDEASLRSMERAELITIATHNAIRHIYPGRPSTIRPGRPVYRYVFERLVNDPIFQATQDIAFNEKIIAGAESTIKACEQELLSLKEIGTQAEHWWGGNTASSSRSRYLLSKMQVATMKIEALERRNVELKMVLAKGG</sequence>
<evidence type="ECO:0000256" key="9">
    <source>
        <dbReference type="ARBA" id="ARBA00025276"/>
    </source>
</evidence>
<evidence type="ECO:0000256" key="6">
    <source>
        <dbReference type="ARBA" id="ARBA00022989"/>
    </source>
</evidence>
<keyword evidence="10" id="KW-0507">mRNA processing</keyword>
<gene>
    <name evidence="12" type="ORF">GGX14DRAFT_574374</name>
</gene>
<organism evidence="12 13">
    <name type="scientific">Mycena pura</name>
    <dbReference type="NCBI Taxonomy" id="153505"/>
    <lineage>
        <taxon>Eukaryota</taxon>
        <taxon>Fungi</taxon>
        <taxon>Dikarya</taxon>
        <taxon>Basidiomycota</taxon>
        <taxon>Agaricomycotina</taxon>
        <taxon>Agaricomycetes</taxon>
        <taxon>Agaricomycetidae</taxon>
        <taxon>Agaricales</taxon>
        <taxon>Marasmiineae</taxon>
        <taxon>Mycenaceae</taxon>
        <taxon>Mycena</taxon>
    </lineage>
</organism>
<dbReference type="Pfam" id="PF10443">
    <property type="entry name" value="RNA12"/>
    <property type="match status" value="1"/>
</dbReference>
<dbReference type="InterPro" id="IPR018850">
    <property type="entry name" value="Mt_escape_2_C"/>
</dbReference>
<name>A0AAD6V1K7_9AGAR</name>
<evidence type="ECO:0000313" key="13">
    <source>
        <dbReference type="Proteomes" id="UP001219525"/>
    </source>
</evidence>
<keyword evidence="10" id="KW-0694">RNA-binding</keyword>
<keyword evidence="7 10" id="KW-0496">Mitochondrion</keyword>
<dbReference type="SUPFAM" id="SSF52540">
    <property type="entry name" value="P-loop containing nucleoside triphosphate hydrolases"/>
    <property type="match status" value="1"/>
</dbReference>
<comment type="function">
    <text evidence="9 10">Plays a role in maintaining the mitochondrial genome and in controlling the mtDNA escape. Involved in the regulation of mtDNA nucleotide structure and number. May have a dispensable role in early maturation of pre-rRNA.</text>
</comment>
<keyword evidence="6" id="KW-1133">Transmembrane helix</keyword>
<evidence type="ECO:0000313" key="12">
    <source>
        <dbReference type="EMBL" id="KAJ7197249.1"/>
    </source>
</evidence>
<comment type="similarity">
    <text evidence="2 10">Belongs to the YME2 family.</text>
</comment>
<evidence type="ECO:0000259" key="11">
    <source>
        <dbReference type="Pfam" id="PF10443"/>
    </source>
</evidence>
<keyword evidence="8" id="KW-0472">Membrane</keyword>
<evidence type="ECO:0000256" key="1">
    <source>
        <dbReference type="ARBA" id="ARBA00004434"/>
    </source>
</evidence>
<evidence type="ECO:0000256" key="3">
    <source>
        <dbReference type="ARBA" id="ARBA00020222"/>
    </source>
</evidence>
<evidence type="ECO:0000256" key="7">
    <source>
        <dbReference type="ARBA" id="ARBA00023128"/>
    </source>
</evidence>
<dbReference type="PANTHER" id="PTHR32198:SF2">
    <property type="entry name" value="MITOCHONDRIAL ESCAPE PROTEIN 2"/>
    <property type="match status" value="1"/>
</dbReference>
<reference evidence="12" key="1">
    <citation type="submission" date="2023-03" db="EMBL/GenBank/DDBJ databases">
        <title>Massive genome expansion in bonnet fungi (Mycena s.s.) driven by repeated elements and novel gene families across ecological guilds.</title>
        <authorList>
            <consortium name="Lawrence Berkeley National Laboratory"/>
            <person name="Harder C.B."/>
            <person name="Miyauchi S."/>
            <person name="Viragh M."/>
            <person name="Kuo A."/>
            <person name="Thoen E."/>
            <person name="Andreopoulos B."/>
            <person name="Lu D."/>
            <person name="Skrede I."/>
            <person name="Drula E."/>
            <person name="Henrissat B."/>
            <person name="Morin E."/>
            <person name="Kohler A."/>
            <person name="Barry K."/>
            <person name="LaButti K."/>
            <person name="Morin E."/>
            <person name="Salamov A."/>
            <person name="Lipzen A."/>
            <person name="Mereny Z."/>
            <person name="Hegedus B."/>
            <person name="Baldrian P."/>
            <person name="Stursova M."/>
            <person name="Weitz H."/>
            <person name="Taylor A."/>
            <person name="Grigoriev I.V."/>
            <person name="Nagy L.G."/>
            <person name="Martin F."/>
            <person name="Kauserud H."/>
        </authorList>
    </citation>
    <scope>NUCLEOTIDE SEQUENCE</scope>
    <source>
        <strain evidence="12">9144</strain>
    </source>
</reference>
<proteinExistence type="inferred from homology"/>
<dbReference type="InterPro" id="IPR039627">
    <property type="entry name" value="Yme2_C"/>
</dbReference>
<evidence type="ECO:0000256" key="5">
    <source>
        <dbReference type="ARBA" id="ARBA00022792"/>
    </source>
</evidence>
<keyword evidence="13" id="KW-1185">Reference proteome</keyword>
<comment type="subcellular location">
    <subcellularLocation>
        <location evidence="1 10">Mitochondrion inner membrane</location>
        <topology evidence="1 10">Single-pass membrane protein</topology>
    </subcellularLocation>
</comment>
<dbReference type="GO" id="GO:0003723">
    <property type="term" value="F:RNA binding"/>
    <property type="evidence" value="ECO:0007669"/>
    <property type="project" value="UniProtKB-UniRule"/>
</dbReference>
<comment type="caution">
    <text evidence="12">The sequence shown here is derived from an EMBL/GenBank/DDBJ whole genome shotgun (WGS) entry which is preliminary data.</text>
</comment>
<protein>
    <recommendedName>
        <fullName evidence="3 10">Mitochondrial escape protein 2</fullName>
    </recommendedName>
</protein>
<evidence type="ECO:0000256" key="2">
    <source>
        <dbReference type="ARBA" id="ARBA00010320"/>
    </source>
</evidence>
<dbReference type="PANTHER" id="PTHR32198">
    <property type="entry name" value="MITOCHONDRIAL ESCAPE PROTEIN 2"/>
    <property type="match status" value="1"/>
</dbReference>
<dbReference type="GO" id="GO:0006397">
    <property type="term" value="P:mRNA processing"/>
    <property type="evidence" value="ECO:0007669"/>
    <property type="project" value="UniProtKB-UniRule"/>
</dbReference>
<dbReference type="EMBL" id="JARJCW010000079">
    <property type="protein sequence ID" value="KAJ7197249.1"/>
    <property type="molecule type" value="Genomic_DNA"/>
</dbReference>
<dbReference type="InterPro" id="IPR027417">
    <property type="entry name" value="P-loop_NTPase"/>
</dbReference>
<evidence type="ECO:0000256" key="10">
    <source>
        <dbReference type="RuleBase" id="RU367108"/>
    </source>
</evidence>
<dbReference type="AlphaFoldDB" id="A0AAD6V1K7"/>
<keyword evidence="5 10" id="KW-0999">Mitochondrion inner membrane</keyword>